<reference evidence="2" key="1">
    <citation type="journal article" date="2019" name="Int. J. Syst. Evol. Microbiol.">
        <title>The Global Catalogue of Microorganisms (GCM) 10K type strain sequencing project: providing services to taxonomists for standard genome sequencing and annotation.</title>
        <authorList>
            <consortium name="The Broad Institute Genomics Platform"/>
            <consortium name="The Broad Institute Genome Sequencing Center for Infectious Disease"/>
            <person name="Wu L."/>
            <person name="Ma J."/>
        </authorList>
    </citation>
    <scope>NUCLEOTIDE SEQUENCE [LARGE SCALE GENOMIC DNA]</scope>
    <source>
        <strain evidence="2">CGMCC 1.15439</strain>
    </source>
</reference>
<gene>
    <name evidence="1" type="ORF">GCM10010981_38750</name>
</gene>
<keyword evidence="2" id="KW-1185">Reference proteome</keyword>
<evidence type="ECO:0000313" key="2">
    <source>
        <dbReference type="Proteomes" id="UP000620046"/>
    </source>
</evidence>
<dbReference type="InterPro" id="IPR036282">
    <property type="entry name" value="Glutathione-S-Trfase_C_sf"/>
</dbReference>
<protein>
    <recommendedName>
        <fullName evidence="3">Glutathione S-transferase</fullName>
    </recommendedName>
</protein>
<dbReference type="SUPFAM" id="SSF47616">
    <property type="entry name" value="GST C-terminal domain-like"/>
    <property type="match status" value="1"/>
</dbReference>
<proteinExistence type="predicted"/>
<dbReference type="Gene3D" id="1.20.1050.10">
    <property type="match status" value="1"/>
</dbReference>
<dbReference type="EMBL" id="BMJA01000004">
    <property type="protein sequence ID" value="GGA45875.1"/>
    <property type="molecule type" value="Genomic_DNA"/>
</dbReference>
<dbReference type="Proteomes" id="UP000620046">
    <property type="component" value="Unassembled WGS sequence"/>
</dbReference>
<comment type="caution">
    <text evidence="1">The sequence shown here is derived from an EMBL/GenBank/DDBJ whole genome shotgun (WGS) entry which is preliminary data.</text>
</comment>
<dbReference type="RefSeq" id="WP_188796882.1">
    <property type="nucleotide sequence ID" value="NZ_BMJA01000004.1"/>
</dbReference>
<name>A0ABQ1GL80_9GAMM</name>
<accession>A0ABQ1GL80</accession>
<organism evidence="1 2">
    <name type="scientific">Dyella nitratireducens</name>
    <dbReference type="NCBI Taxonomy" id="1849580"/>
    <lineage>
        <taxon>Bacteria</taxon>
        <taxon>Pseudomonadati</taxon>
        <taxon>Pseudomonadota</taxon>
        <taxon>Gammaproteobacteria</taxon>
        <taxon>Lysobacterales</taxon>
        <taxon>Rhodanobacteraceae</taxon>
        <taxon>Dyella</taxon>
    </lineage>
</organism>
<sequence>MLGHFERLNTQLAEREWLTGHRSVADAYLFVVMRWAKGKQVDLGGLTHLDAFFARMQTDAGVQTTMKAEGF</sequence>
<evidence type="ECO:0000313" key="1">
    <source>
        <dbReference type="EMBL" id="GGA45875.1"/>
    </source>
</evidence>
<evidence type="ECO:0008006" key="3">
    <source>
        <dbReference type="Google" id="ProtNLM"/>
    </source>
</evidence>